<feature type="compositionally biased region" description="Polar residues" evidence="1">
    <location>
        <begin position="363"/>
        <end position="374"/>
    </location>
</feature>
<keyword evidence="2" id="KW-0812">Transmembrane</keyword>
<dbReference type="Gene3D" id="1.20.120.1630">
    <property type="match status" value="1"/>
</dbReference>
<evidence type="ECO:0000313" key="3">
    <source>
        <dbReference type="EMBL" id="EFX00503.1"/>
    </source>
</evidence>
<dbReference type="OrthoDB" id="201504at2759"/>
<feature type="transmembrane region" description="Helical" evidence="2">
    <location>
        <begin position="59"/>
        <end position="77"/>
    </location>
</feature>
<dbReference type="HOGENOM" id="CLU_043418_0_1_1"/>
<accession>F0XQ45</accession>
<dbReference type="AlphaFoldDB" id="F0XQ45"/>
<sequence>MVLYSLPTVEDCASFSNTVEPYINEFWELPVSIITRVGVFIRGQDGPTLLDSYVNTNPLVLGFALSLLMGCIFFVVSEFNGNYSQVDRCWSLLPTLYIAHFNLWSRLSGRLSRRLDVVLFSSIVWSARLTYNYARKGGYSVGSEDYRWAIVKKNIPAWSFRLLNLTFISFIQSVLLLALAAPAYTILLASDIEQSMTAADWAFASVEIGLVIVQWFSDGQQWNYQSAKRQYQQSAKVPAGFTRAAMDRGFIAEGLWGYSRHPNFAAEQAIWLVLYQWSCYATSSLYNWAGVGSAGLVMLFQSSTWLTESITSGKYPEYKEYQKKVGTFVPTSTTAYTASVGHPQVIRASELARRPQEKAAKSSGIQTRGSAEKR</sequence>
<keyword evidence="2" id="KW-1133">Transmembrane helix</keyword>
<feature type="compositionally biased region" description="Basic and acidic residues" evidence="1">
    <location>
        <begin position="351"/>
        <end position="360"/>
    </location>
</feature>
<evidence type="ECO:0000256" key="2">
    <source>
        <dbReference type="SAM" id="Phobius"/>
    </source>
</evidence>
<keyword evidence="4" id="KW-1185">Reference proteome</keyword>
<dbReference type="PANTHER" id="PTHR32251">
    <property type="entry name" value="3-OXO-5-ALPHA-STEROID 4-DEHYDROGENASE"/>
    <property type="match status" value="1"/>
</dbReference>
<dbReference type="eggNOG" id="KOG4650">
    <property type="taxonomic scope" value="Eukaryota"/>
</dbReference>
<dbReference type="GeneID" id="25981057"/>
<organism evidence="4">
    <name type="scientific">Grosmannia clavigera (strain kw1407 / UAMH 11150)</name>
    <name type="common">Blue stain fungus</name>
    <name type="synonym">Graphiocladiella clavigera</name>
    <dbReference type="NCBI Taxonomy" id="655863"/>
    <lineage>
        <taxon>Eukaryota</taxon>
        <taxon>Fungi</taxon>
        <taxon>Dikarya</taxon>
        <taxon>Ascomycota</taxon>
        <taxon>Pezizomycotina</taxon>
        <taxon>Sordariomycetes</taxon>
        <taxon>Sordariomycetidae</taxon>
        <taxon>Ophiostomatales</taxon>
        <taxon>Ophiostomataceae</taxon>
        <taxon>Leptographium</taxon>
    </lineage>
</organism>
<dbReference type="GO" id="GO:0016020">
    <property type="term" value="C:membrane"/>
    <property type="evidence" value="ECO:0007669"/>
    <property type="project" value="TreeGrafter"/>
</dbReference>
<dbReference type="Proteomes" id="UP000007796">
    <property type="component" value="Unassembled WGS sequence"/>
</dbReference>
<dbReference type="Pfam" id="PF06966">
    <property type="entry name" value="DUF1295"/>
    <property type="match status" value="1"/>
</dbReference>
<dbReference type="InterPro" id="IPR010721">
    <property type="entry name" value="UstE-like"/>
</dbReference>
<dbReference type="PANTHER" id="PTHR32251:SF23">
    <property type="entry name" value="3-OXO-5-ALPHA-STEROID 4-DEHYDROGENASE (DUF1295)"/>
    <property type="match status" value="1"/>
</dbReference>
<proteinExistence type="predicted"/>
<reference evidence="3 4" key="1">
    <citation type="journal article" date="2011" name="Proc. Natl. Acad. Sci. U.S.A.">
        <title>Genome and transcriptome analyses of the mountain pine beetle-fungal symbiont Grosmannia clavigera, a lodgepole pine pathogen.</title>
        <authorList>
            <person name="DiGuistini S."/>
            <person name="Wang Y."/>
            <person name="Liao N.Y."/>
            <person name="Taylor G."/>
            <person name="Tanguay P."/>
            <person name="Feau N."/>
            <person name="Henrissat B."/>
            <person name="Chan S.K."/>
            <person name="Hesse-Orce U."/>
            <person name="Alamouti S.M."/>
            <person name="Tsui C.K.M."/>
            <person name="Docking R.T."/>
            <person name="Levasseur A."/>
            <person name="Haridas S."/>
            <person name="Robertson G."/>
            <person name="Birol I."/>
            <person name="Holt R.A."/>
            <person name="Marra M.A."/>
            <person name="Hamelin R.C."/>
            <person name="Hirst M."/>
            <person name="Jones S.J.M."/>
            <person name="Bohlmann J."/>
            <person name="Breuil C."/>
        </authorList>
    </citation>
    <scope>NUCLEOTIDE SEQUENCE [LARGE SCALE GENOMIC DNA]</scope>
    <source>
        <strain evidence="4">kw1407 / UAMH 11150</strain>
    </source>
</reference>
<feature type="transmembrane region" description="Helical" evidence="2">
    <location>
        <begin position="162"/>
        <end position="186"/>
    </location>
</feature>
<evidence type="ECO:0000256" key="1">
    <source>
        <dbReference type="SAM" id="MobiDB-lite"/>
    </source>
</evidence>
<protein>
    <submittedName>
        <fullName evidence="3">Duf1295 domain containing protein</fullName>
    </submittedName>
</protein>
<dbReference type="RefSeq" id="XP_014169985.1">
    <property type="nucleotide sequence ID" value="XM_014314510.1"/>
</dbReference>
<keyword evidence="2" id="KW-0472">Membrane</keyword>
<evidence type="ECO:0000313" key="4">
    <source>
        <dbReference type="Proteomes" id="UP000007796"/>
    </source>
</evidence>
<gene>
    <name evidence="3" type="ORF">CMQ_7505</name>
</gene>
<dbReference type="InParanoid" id="F0XQ45"/>
<feature type="region of interest" description="Disordered" evidence="1">
    <location>
        <begin position="351"/>
        <end position="374"/>
    </location>
</feature>
<name>F0XQ45_GROCL</name>
<dbReference type="EMBL" id="GL629801">
    <property type="protein sequence ID" value="EFX00503.1"/>
    <property type="molecule type" value="Genomic_DNA"/>
</dbReference>